<dbReference type="GO" id="GO:0003676">
    <property type="term" value="F:nucleic acid binding"/>
    <property type="evidence" value="ECO:0007669"/>
    <property type="project" value="InterPro"/>
</dbReference>
<proteinExistence type="predicted"/>
<dbReference type="Gene3D" id="3.30.420.10">
    <property type="entry name" value="Ribonuclease H-like superfamily/Ribonuclease H"/>
    <property type="match status" value="1"/>
</dbReference>
<dbReference type="AlphaFoldDB" id="A0A495BDV1"/>
<dbReference type="SMART" id="SM00474">
    <property type="entry name" value="35EXOc"/>
    <property type="match status" value="1"/>
</dbReference>
<dbReference type="Proteomes" id="UP000279384">
    <property type="component" value="Unassembled WGS sequence"/>
</dbReference>
<dbReference type="InterPro" id="IPR036397">
    <property type="entry name" value="RNaseH_sf"/>
</dbReference>
<dbReference type="InterPro" id="IPR002562">
    <property type="entry name" value="3'-5'_exonuclease_dom"/>
</dbReference>
<feature type="domain" description="3'-5' exonuclease" evidence="1">
    <location>
        <begin position="25"/>
        <end position="197"/>
    </location>
</feature>
<evidence type="ECO:0000313" key="2">
    <source>
        <dbReference type="EMBL" id="RKQ58967.1"/>
    </source>
</evidence>
<gene>
    <name evidence="2" type="ORF">C8E02_1943</name>
</gene>
<dbReference type="GO" id="GO:0008408">
    <property type="term" value="F:3'-5' exonuclease activity"/>
    <property type="evidence" value="ECO:0007669"/>
    <property type="project" value="InterPro"/>
</dbReference>
<reference evidence="2 3" key="1">
    <citation type="submission" date="2018-10" db="EMBL/GenBank/DDBJ databases">
        <title>Genomic Encyclopedia of Type Strains, Phase IV (KMG-IV): sequencing the most valuable type-strain genomes for metagenomic binning, comparative biology and taxonomic classification.</title>
        <authorList>
            <person name="Goeker M."/>
        </authorList>
    </citation>
    <scope>NUCLEOTIDE SEQUENCE [LARGE SCALE GENOMIC DNA]</scope>
    <source>
        <strain evidence="2 3">DSM 3303</strain>
    </source>
</reference>
<evidence type="ECO:0000259" key="1">
    <source>
        <dbReference type="SMART" id="SM00474"/>
    </source>
</evidence>
<name>A0A495BDV1_VOGIN</name>
<dbReference type="InterPro" id="IPR012337">
    <property type="entry name" value="RNaseH-like_sf"/>
</dbReference>
<dbReference type="RefSeq" id="WP_053068108.1">
    <property type="nucleotide sequence ID" value="NZ_RBID01000014.1"/>
</dbReference>
<dbReference type="SUPFAM" id="SSF53098">
    <property type="entry name" value="Ribonuclease H-like"/>
    <property type="match status" value="1"/>
</dbReference>
<dbReference type="PANTHER" id="PTHR47765:SF2">
    <property type="entry name" value="EXONUCLEASE MUT-7 HOMOLOG"/>
    <property type="match status" value="1"/>
</dbReference>
<dbReference type="CDD" id="cd06141">
    <property type="entry name" value="WRN_exo"/>
    <property type="match status" value="1"/>
</dbReference>
<sequence length="197" mass="21236">MSQTRQLSRDEIKTLPLFPALGPAQITVVDRAALPGALAALRAARVAGFDTESRPTFRKGEEATGPHLIQLATSEHAYLFPVSDAEVLAALGALLASGEVLVVGFDLRSDKRHLRDRFGIECKSLLDVGSLFQSDSPTITVGAVQAVARVFGQYFRKSKKLSTSNWGAKVLSEAQQVYAANDAWVALRIYQALRPGA</sequence>
<evidence type="ECO:0000313" key="3">
    <source>
        <dbReference type="Proteomes" id="UP000279384"/>
    </source>
</evidence>
<accession>A0A495BDV1</accession>
<keyword evidence="2" id="KW-0269">Exonuclease</keyword>
<organism evidence="2 3">
    <name type="scientific">Vogesella indigofera</name>
    <name type="common">Pseudomonas indigofera</name>
    <dbReference type="NCBI Taxonomy" id="45465"/>
    <lineage>
        <taxon>Bacteria</taxon>
        <taxon>Pseudomonadati</taxon>
        <taxon>Pseudomonadota</taxon>
        <taxon>Betaproteobacteria</taxon>
        <taxon>Neisseriales</taxon>
        <taxon>Chromobacteriaceae</taxon>
        <taxon>Vogesella</taxon>
    </lineage>
</organism>
<comment type="caution">
    <text evidence="2">The sequence shown here is derived from an EMBL/GenBank/DDBJ whole genome shotgun (WGS) entry which is preliminary data.</text>
</comment>
<dbReference type="EMBL" id="RBID01000014">
    <property type="protein sequence ID" value="RKQ58967.1"/>
    <property type="molecule type" value="Genomic_DNA"/>
</dbReference>
<dbReference type="PANTHER" id="PTHR47765">
    <property type="entry name" value="3'-5' EXONUCLEASE DOMAIN-CONTAINING PROTEIN"/>
    <property type="match status" value="1"/>
</dbReference>
<dbReference type="GO" id="GO:0006139">
    <property type="term" value="P:nucleobase-containing compound metabolic process"/>
    <property type="evidence" value="ECO:0007669"/>
    <property type="project" value="InterPro"/>
</dbReference>
<dbReference type="InterPro" id="IPR052408">
    <property type="entry name" value="Exonuclease_MUT-7-like"/>
</dbReference>
<dbReference type="Pfam" id="PF01612">
    <property type="entry name" value="DNA_pol_A_exo1"/>
    <property type="match status" value="1"/>
</dbReference>
<keyword evidence="2" id="KW-0540">Nuclease</keyword>
<protein>
    <submittedName>
        <fullName evidence="2">3'-5' exonuclease</fullName>
    </submittedName>
</protein>
<keyword evidence="2" id="KW-0378">Hydrolase</keyword>